<dbReference type="GO" id="GO:0048046">
    <property type="term" value="C:apoplast"/>
    <property type="evidence" value="ECO:0007669"/>
    <property type="project" value="UniProtKB-SubCell"/>
</dbReference>
<comment type="similarity">
    <text evidence="8">Belongs to the glycosyl hydrolase 16 family.</text>
</comment>
<keyword evidence="8" id="KW-0052">Apoplast</keyword>
<keyword evidence="5 8" id="KW-0326">Glycosidase</keyword>
<organism evidence="10">
    <name type="scientific">Equisetum fluviatile</name>
    <name type="common">Water horsetail</name>
    <dbReference type="NCBI Taxonomy" id="231680"/>
    <lineage>
        <taxon>Eukaryota</taxon>
        <taxon>Viridiplantae</taxon>
        <taxon>Streptophyta</taxon>
        <taxon>Embryophyta</taxon>
        <taxon>Tracheophyta</taxon>
        <taxon>Polypodiopsida</taxon>
        <taxon>Equisetidae</taxon>
        <taxon>Equisetales</taxon>
        <taxon>Equisetaceae</taxon>
        <taxon>Equisetum</taxon>
    </lineage>
</organism>
<dbReference type="InterPro" id="IPR008263">
    <property type="entry name" value="GH16_AS"/>
</dbReference>
<proteinExistence type="evidence at transcript level"/>
<reference evidence="10" key="1">
    <citation type="journal article" date="2020" name="J. Plant Physiol.">
        <title>Three highly acidic Equisetum XTHs differ from hetero-trans-beta-glucanase in donor substrate specificity and are predominantly xyloglucan homo-transglucosylases.</title>
        <authorList>
            <person name="Holland C."/>
            <person name="Simmons T.J."/>
            <person name="Meulewaeter F."/>
            <person name="Hudson A."/>
            <person name="Fry S.C."/>
        </authorList>
    </citation>
    <scope>NUCLEOTIDE SEQUENCE</scope>
</reference>
<dbReference type="PIRSF" id="PIRSF005604">
    <property type="entry name" value="XET"/>
    <property type="match status" value="1"/>
</dbReference>
<evidence type="ECO:0000256" key="2">
    <source>
        <dbReference type="ARBA" id="ARBA00022801"/>
    </source>
</evidence>
<sequence>MASSSTLNFNLVMLLLFFFFVSSSSSSSSFDRDFSIIWAPDRVKILDQGSQLQLSLDNTSGSGFTSKNKYLFGNIDMQIKLVPGNSAGTVTAYYLYSESEQHDELDFEFLGNVSGQPYILQTNVFASGKGEREQRLFLWFDPTQDFHTYSVSWNPQHILFLVDGIPIRRYANKESLGVAFPNNEAMGVYSTLWNGDSWATRGGLDKIDWTQAPFLASYRNFSASSACVVNRNVHKCKQLWAHSKSNSDQQLQQEQHQSLDWVKKNFMIYDYCTDAQRNPTPPPECAFN</sequence>
<feature type="domain" description="GH16" evidence="9">
    <location>
        <begin position="21"/>
        <end position="218"/>
    </location>
</feature>
<keyword evidence="8" id="KW-0134">Cell wall</keyword>
<dbReference type="PANTHER" id="PTHR31062">
    <property type="entry name" value="XYLOGLUCAN ENDOTRANSGLUCOSYLASE/HYDROLASE PROTEIN 8-RELATED"/>
    <property type="match status" value="1"/>
</dbReference>
<dbReference type="GO" id="GO:0042546">
    <property type="term" value="P:cell wall biogenesis"/>
    <property type="evidence" value="ECO:0007669"/>
    <property type="project" value="InterPro"/>
</dbReference>
<dbReference type="GO" id="GO:0071555">
    <property type="term" value="P:cell wall organization"/>
    <property type="evidence" value="ECO:0007669"/>
    <property type="project" value="UniProtKB-KW"/>
</dbReference>
<dbReference type="InterPro" id="IPR044791">
    <property type="entry name" value="Beta-glucanase/XTH"/>
</dbReference>
<comment type="subcellular location">
    <subcellularLocation>
        <location evidence="8">Secreted</location>
        <location evidence="8">Cell wall</location>
    </subcellularLocation>
    <subcellularLocation>
        <location evidence="8">Secreted</location>
        <location evidence="8">Extracellular space</location>
        <location evidence="8">Apoplast</location>
    </subcellularLocation>
</comment>
<dbReference type="Pfam" id="PF00722">
    <property type="entry name" value="Glyco_hydro_16"/>
    <property type="match status" value="1"/>
</dbReference>
<evidence type="ECO:0000313" key="10">
    <source>
        <dbReference type="EMBL" id="QKX95859.1"/>
    </source>
</evidence>
<dbReference type="PROSITE" id="PS51762">
    <property type="entry name" value="GH16_2"/>
    <property type="match status" value="1"/>
</dbReference>
<accession>A0A7D5BTT4</accession>
<feature type="glycosylation site" description="N-linked (GlcNAc...) asparagine" evidence="7">
    <location>
        <position position="112"/>
    </location>
</feature>
<dbReference type="InterPro" id="IPR013320">
    <property type="entry name" value="ConA-like_dom_sf"/>
</dbReference>
<protein>
    <recommendedName>
        <fullName evidence="8">Xyloglucan endotransglucosylase/hydrolase</fullName>
        <ecNumber evidence="8">2.4.1.207</ecNumber>
    </recommendedName>
</protein>
<comment type="function">
    <text evidence="8">Catalyzes xyloglucan endohydrolysis (XEH) and/or endotransglycosylation (XET). Cleaves and religates xyloglucan polymers, an essential constituent of the primary cell wall, and thereby participates in cell wall construction of growing tissues.</text>
</comment>
<feature type="active site" description="Proton donor" evidence="6">
    <location>
        <position position="108"/>
    </location>
</feature>
<dbReference type="EMBL" id="MT495435">
    <property type="protein sequence ID" value="QKX95859.1"/>
    <property type="molecule type" value="mRNA"/>
</dbReference>
<keyword evidence="1 8" id="KW-0808">Transferase</keyword>
<dbReference type="PROSITE" id="PS01034">
    <property type="entry name" value="GH16_1"/>
    <property type="match status" value="1"/>
</dbReference>
<dbReference type="GO" id="GO:0016762">
    <property type="term" value="F:xyloglucan:xyloglucosyl transferase activity"/>
    <property type="evidence" value="ECO:0007669"/>
    <property type="project" value="UniProtKB-EC"/>
</dbReference>
<dbReference type="Gene3D" id="2.60.120.200">
    <property type="match status" value="1"/>
</dbReference>
<dbReference type="InterPro" id="IPR000757">
    <property type="entry name" value="Beta-glucanase-like"/>
</dbReference>
<evidence type="ECO:0000256" key="4">
    <source>
        <dbReference type="ARBA" id="ARBA00023180"/>
    </source>
</evidence>
<dbReference type="InterPro" id="IPR010713">
    <property type="entry name" value="XET_C"/>
</dbReference>
<keyword evidence="2 8" id="KW-0378">Hydrolase</keyword>
<evidence type="ECO:0000256" key="8">
    <source>
        <dbReference type="RuleBase" id="RU361120"/>
    </source>
</evidence>
<evidence type="ECO:0000256" key="7">
    <source>
        <dbReference type="PIRSR" id="PIRSR005604-2"/>
    </source>
</evidence>
<evidence type="ECO:0000256" key="6">
    <source>
        <dbReference type="PIRSR" id="PIRSR005604-1"/>
    </source>
</evidence>
<dbReference type="AlphaFoldDB" id="A0A7D5BTT4"/>
<keyword evidence="3" id="KW-1015">Disulfide bond</keyword>
<dbReference type="CDD" id="cd02176">
    <property type="entry name" value="GH16_XET"/>
    <property type="match status" value="1"/>
</dbReference>
<feature type="chain" id="PRO_5028523203" description="Xyloglucan endotransglucosylase/hydrolase" evidence="8">
    <location>
        <begin position="27"/>
        <end position="288"/>
    </location>
</feature>
<keyword evidence="8" id="KW-0964">Secreted</keyword>
<keyword evidence="8" id="KW-0961">Cell wall biogenesis/degradation</keyword>
<comment type="PTM">
    <text evidence="8">Contains at least one intrachain disulfide bond essential for its enzymatic activity.</text>
</comment>
<keyword evidence="8" id="KW-0732">Signal</keyword>
<dbReference type="Pfam" id="PF06955">
    <property type="entry name" value="XET_C"/>
    <property type="match status" value="1"/>
</dbReference>
<feature type="active site" description="Nucleophile" evidence="6">
    <location>
        <position position="104"/>
    </location>
</feature>
<evidence type="ECO:0000256" key="1">
    <source>
        <dbReference type="ARBA" id="ARBA00022679"/>
    </source>
</evidence>
<evidence type="ECO:0000256" key="3">
    <source>
        <dbReference type="ARBA" id="ARBA00023157"/>
    </source>
</evidence>
<evidence type="ECO:0000259" key="9">
    <source>
        <dbReference type="PROSITE" id="PS51762"/>
    </source>
</evidence>
<dbReference type="SUPFAM" id="SSF49899">
    <property type="entry name" value="Concanavalin A-like lectins/glucanases"/>
    <property type="match status" value="1"/>
</dbReference>
<keyword evidence="4" id="KW-0325">Glycoprotein</keyword>
<dbReference type="EC" id="2.4.1.207" evidence="8"/>
<dbReference type="GO" id="GO:0004553">
    <property type="term" value="F:hydrolase activity, hydrolyzing O-glycosyl compounds"/>
    <property type="evidence" value="ECO:0007669"/>
    <property type="project" value="InterPro"/>
</dbReference>
<feature type="signal peptide" evidence="8">
    <location>
        <begin position="1"/>
        <end position="26"/>
    </location>
</feature>
<dbReference type="FunFam" id="2.60.120.200:FF:000025">
    <property type="entry name" value="Xyloglucan endotransglucosylase/hydrolase"/>
    <property type="match status" value="1"/>
</dbReference>
<dbReference type="InterPro" id="IPR016455">
    <property type="entry name" value="XTH"/>
</dbReference>
<name>A0A7D5BTT4_EQUFL</name>
<evidence type="ECO:0000256" key="5">
    <source>
        <dbReference type="ARBA" id="ARBA00023295"/>
    </source>
</evidence>
<dbReference type="GO" id="GO:0010411">
    <property type="term" value="P:xyloglucan metabolic process"/>
    <property type="evidence" value="ECO:0007669"/>
    <property type="project" value="InterPro"/>
</dbReference>